<accession>A0A3B7MUB1</accession>
<evidence type="ECO:0000256" key="8">
    <source>
        <dbReference type="ARBA" id="ARBA00048679"/>
    </source>
</evidence>
<dbReference type="KEGG" id="pseg:D3H65_14975"/>
<dbReference type="PRINTS" id="PR01950">
    <property type="entry name" value="LANCSUPER"/>
</dbReference>
<dbReference type="Gene3D" id="3.30.200.20">
    <property type="entry name" value="Phosphorylase Kinase, domain 1"/>
    <property type="match status" value="1"/>
</dbReference>
<evidence type="ECO:0000256" key="5">
    <source>
        <dbReference type="ARBA" id="ARBA00022777"/>
    </source>
</evidence>
<evidence type="ECO:0000256" key="9">
    <source>
        <dbReference type="SAM" id="MobiDB-lite"/>
    </source>
</evidence>
<dbReference type="Proteomes" id="UP000263900">
    <property type="component" value="Chromosome"/>
</dbReference>
<evidence type="ECO:0000256" key="3">
    <source>
        <dbReference type="ARBA" id="ARBA00022679"/>
    </source>
</evidence>
<dbReference type="GO" id="GO:0031179">
    <property type="term" value="P:peptide modification"/>
    <property type="evidence" value="ECO:0007669"/>
    <property type="project" value="InterPro"/>
</dbReference>
<keyword evidence="6" id="KW-0067">ATP-binding</keyword>
<evidence type="ECO:0000259" key="10">
    <source>
        <dbReference type="PROSITE" id="PS50011"/>
    </source>
</evidence>
<proteinExistence type="predicted"/>
<dbReference type="Pfam" id="PF00069">
    <property type="entry name" value="Pkinase"/>
    <property type="match status" value="1"/>
</dbReference>
<dbReference type="EC" id="2.7.11.1" evidence="1"/>
<dbReference type="InterPro" id="IPR011009">
    <property type="entry name" value="Kinase-like_dom_sf"/>
</dbReference>
<dbReference type="PANTHER" id="PTHR24361:SF433">
    <property type="entry name" value="PROTEIN KINASE DOMAIN-CONTAINING PROTEIN"/>
    <property type="match status" value="1"/>
</dbReference>
<comment type="catalytic activity">
    <reaction evidence="8">
        <text>L-seryl-[protein] + ATP = O-phospho-L-seryl-[protein] + ADP + H(+)</text>
        <dbReference type="Rhea" id="RHEA:17989"/>
        <dbReference type="Rhea" id="RHEA-COMP:9863"/>
        <dbReference type="Rhea" id="RHEA-COMP:11604"/>
        <dbReference type="ChEBI" id="CHEBI:15378"/>
        <dbReference type="ChEBI" id="CHEBI:29999"/>
        <dbReference type="ChEBI" id="CHEBI:30616"/>
        <dbReference type="ChEBI" id="CHEBI:83421"/>
        <dbReference type="ChEBI" id="CHEBI:456216"/>
        <dbReference type="EC" id="2.7.11.1"/>
    </reaction>
</comment>
<comment type="catalytic activity">
    <reaction evidence="7">
        <text>L-threonyl-[protein] + ATP = O-phospho-L-threonyl-[protein] + ADP + H(+)</text>
        <dbReference type="Rhea" id="RHEA:46608"/>
        <dbReference type="Rhea" id="RHEA-COMP:11060"/>
        <dbReference type="Rhea" id="RHEA-COMP:11605"/>
        <dbReference type="ChEBI" id="CHEBI:15378"/>
        <dbReference type="ChEBI" id="CHEBI:30013"/>
        <dbReference type="ChEBI" id="CHEBI:30616"/>
        <dbReference type="ChEBI" id="CHEBI:61977"/>
        <dbReference type="ChEBI" id="CHEBI:456216"/>
        <dbReference type="EC" id="2.7.11.1"/>
    </reaction>
</comment>
<organism evidence="11 12">
    <name type="scientific">Paraflavitalea soli</name>
    <dbReference type="NCBI Taxonomy" id="2315862"/>
    <lineage>
        <taxon>Bacteria</taxon>
        <taxon>Pseudomonadati</taxon>
        <taxon>Bacteroidota</taxon>
        <taxon>Chitinophagia</taxon>
        <taxon>Chitinophagales</taxon>
        <taxon>Chitinophagaceae</taxon>
        <taxon>Paraflavitalea</taxon>
    </lineage>
</organism>
<dbReference type="PROSITE" id="PS50011">
    <property type="entry name" value="PROTEIN_KINASE_DOM"/>
    <property type="match status" value="1"/>
</dbReference>
<evidence type="ECO:0000313" key="12">
    <source>
        <dbReference type="Proteomes" id="UP000263900"/>
    </source>
</evidence>
<dbReference type="InterPro" id="IPR012341">
    <property type="entry name" value="6hp_glycosidase-like_sf"/>
</dbReference>
<evidence type="ECO:0000256" key="2">
    <source>
        <dbReference type="ARBA" id="ARBA00022527"/>
    </source>
</evidence>
<dbReference type="SUPFAM" id="SSF158745">
    <property type="entry name" value="LanC-like"/>
    <property type="match status" value="1"/>
</dbReference>
<dbReference type="GO" id="GO:0004674">
    <property type="term" value="F:protein serine/threonine kinase activity"/>
    <property type="evidence" value="ECO:0007669"/>
    <property type="project" value="UniProtKB-KW"/>
</dbReference>
<feature type="region of interest" description="Disordered" evidence="9">
    <location>
        <begin position="30"/>
        <end position="49"/>
    </location>
</feature>
<dbReference type="PANTHER" id="PTHR24361">
    <property type="entry name" value="MITOGEN-ACTIVATED KINASE KINASE KINASE"/>
    <property type="match status" value="1"/>
</dbReference>
<keyword evidence="3" id="KW-0808">Transferase</keyword>
<dbReference type="InterPro" id="IPR000719">
    <property type="entry name" value="Prot_kinase_dom"/>
</dbReference>
<dbReference type="GO" id="GO:0005737">
    <property type="term" value="C:cytoplasm"/>
    <property type="evidence" value="ECO:0007669"/>
    <property type="project" value="TreeGrafter"/>
</dbReference>
<protein>
    <recommendedName>
        <fullName evidence="1">non-specific serine/threonine protein kinase</fullName>
        <ecNumber evidence="1">2.7.11.1</ecNumber>
    </recommendedName>
</protein>
<dbReference type="EMBL" id="CP032157">
    <property type="protein sequence ID" value="AXY75205.1"/>
    <property type="molecule type" value="Genomic_DNA"/>
</dbReference>
<keyword evidence="2" id="KW-0723">Serine/threonine-protein kinase</keyword>
<dbReference type="OrthoDB" id="9813021at2"/>
<name>A0A3B7MUB1_9BACT</name>
<dbReference type="Gene3D" id="1.10.510.10">
    <property type="entry name" value="Transferase(Phosphotransferase) domain 1"/>
    <property type="match status" value="1"/>
</dbReference>
<evidence type="ECO:0000313" key="11">
    <source>
        <dbReference type="EMBL" id="AXY75205.1"/>
    </source>
</evidence>
<reference evidence="11 12" key="1">
    <citation type="submission" date="2018-09" db="EMBL/GenBank/DDBJ databases">
        <title>Genome sequencing of strain 6GH32-13.</title>
        <authorList>
            <person name="Weon H.-Y."/>
            <person name="Heo J."/>
            <person name="Kwon S.-W."/>
        </authorList>
    </citation>
    <scope>NUCLEOTIDE SEQUENCE [LARGE SCALE GENOMIC DNA]</scope>
    <source>
        <strain evidence="11 12">5GH32-13</strain>
    </source>
</reference>
<feature type="domain" description="Protein kinase" evidence="10">
    <location>
        <begin position="61"/>
        <end position="325"/>
    </location>
</feature>
<dbReference type="Gene3D" id="1.50.10.10">
    <property type="match status" value="1"/>
</dbReference>
<keyword evidence="5" id="KW-0418">Kinase</keyword>
<dbReference type="Pfam" id="PF05147">
    <property type="entry name" value="LANC_like"/>
    <property type="match status" value="1"/>
</dbReference>
<dbReference type="SUPFAM" id="SSF56112">
    <property type="entry name" value="Protein kinase-like (PK-like)"/>
    <property type="match status" value="1"/>
</dbReference>
<evidence type="ECO:0000256" key="4">
    <source>
        <dbReference type="ARBA" id="ARBA00022741"/>
    </source>
</evidence>
<dbReference type="GO" id="GO:0005975">
    <property type="term" value="P:carbohydrate metabolic process"/>
    <property type="evidence" value="ECO:0007669"/>
    <property type="project" value="InterPro"/>
</dbReference>
<gene>
    <name evidence="11" type="ORF">D3H65_14975</name>
</gene>
<evidence type="ECO:0000256" key="7">
    <source>
        <dbReference type="ARBA" id="ARBA00047899"/>
    </source>
</evidence>
<dbReference type="GO" id="GO:0005524">
    <property type="term" value="F:ATP binding"/>
    <property type="evidence" value="ECO:0007669"/>
    <property type="project" value="UniProtKB-KW"/>
</dbReference>
<keyword evidence="4" id="KW-0547">Nucleotide-binding</keyword>
<dbReference type="SMART" id="SM00220">
    <property type="entry name" value="S_TKc"/>
    <property type="match status" value="1"/>
</dbReference>
<sequence length="746" mass="84374">MLLLIKNLETMKSEILQPKVEEEVIFSQASEVPPAEEGPEQEAQPKGKVEKKAGKRVGYNYIIVKSYKESQKNDVVKCLYIKSLTNWGFCVIKEGSYGDTKDKEGRDIIDRLKWQKQLHEQLQAKVRIPRLLGHFEERGNYYLVIEHIKGKALQKVCSENRTVIRESVITGNKLGKQLLDYLIQITDILTVLHGQQIVHRDATPNNYMVTPGGKVALIDMEMCYALDTQFPTPPFPLGTHGYMSTQQEAIQTPTKAEDIFALGAIILQMWTGVAPGKLSREPMEVLRKKVAFFIPDKAIAAVVLRCLAPEDVARPAAAEVKEVILQYKKDLKKKVSRPVNQPGLFSKEDILATLQATIHTLASPLLADEEKGWFSDDMTPPTGDDKHKLRKQWYASYNRGVTGVVYLLAQAKKAGLDVDVTLPFVDKALELVRIKYIKRLRKASGGLHYASDGIAAVLTSAVKHGLIETSEEHLEWIDKLLEKKNDTTNMIGGVAGQGLANMVCKAFISPATLRERLERYAQFLSDKQEEDGSWTNGFIKKKYSKNHKKKVSPGFAFGMAGTLYFLLELGKCYPDNTVVQEMTEQGLRWLMKKAARKKDTYQWRSSRDKELNYGWSDGSSGIALTFIKAYEYTGRQEYKEYALGALRSIPVAITDTNISQWQGLSGLGEVYLEAYRVLRDQEWLDRAGWIAQVIMQLKKEHPKHGNYWLVEHERQPVANFMLGNSGVMHFLLRFCHPDEIGFPLSV</sequence>
<dbReference type="SMART" id="SM01260">
    <property type="entry name" value="LANC_like"/>
    <property type="match status" value="1"/>
</dbReference>
<evidence type="ECO:0000256" key="6">
    <source>
        <dbReference type="ARBA" id="ARBA00022840"/>
    </source>
</evidence>
<dbReference type="InterPro" id="IPR007822">
    <property type="entry name" value="LANC-like"/>
</dbReference>
<keyword evidence="12" id="KW-1185">Reference proteome</keyword>
<dbReference type="AlphaFoldDB" id="A0A3B7MUB1"/>
<evidence type="ECO:0000256" key="1">
    <source>
        <dbReference type="ARBA" id="ARBA00012513"/>
    </source>
</evidence>
<dbReference type="InterPro" id="IPR053235">
    <property type="entry name" value="Ser_Thr_kinase"/>
</dbReference>